<dbReference type="EnsemblMetazoa" id="PPA37496.1">
    <property type="protein sequence ID" value="PPA37496.1"/>
    <property type="gene ID" value="WBGene00275865"/>
</dbReference>
<reference evidence="1" key="2">
    <citation type="submission" date="2022-06" db="UniProtKB">
        <authorList>
            <consortium name="EnsemblMetazoa"/>
        </authorList>
    </citation>
    <scope>IDENTIFICATION</scope>
    <source>
        <strain evidence="1">PS312</strain>
    </source>
</reference>
<dbReference type="AlphaFoldDB" id="A0A2A6BA90"/>
<proteinExistence type="predicted"/>
<dbReference type="Proteomes" id="UP000005239">
    <property type="component" value="Unassembled WGS sequence"/>
</dbReference>
<gene>
    <name evidence="1" type="primary">WBGene00275865</name>
</gene>
<accession>A0A8R1UPK9</accession>
<keyword evidence="2" id="KW-1185">Reference proteome</keyword>
<accession>A0A2A6BA90</accession>
<protein>
    <submittedName>
        <fullName evidence="1">Uncharacterized protein</fullName>
    </submittedName>
</protein>
<organism evidence="1 2">
    <name type="scientific">Pristionchus pacificus</name>
    <name type="common">Parasitic nematode worm</name>
    <dbReference type="NCBI Taxonomy" id="54126"/>
    <lineage>
        <taxon>Eukaryota</taxon>
        <taxon>Metazoa</taxon>
        <taxon>Ecdysozoa</taxon>
        <taxon>Nematoda</taxon>
        <taxon>Chromadorea</taxon>
        <taxon>Rhabditida</taxon>
        <taxon>Rhabditina</taxon>
        <taxon>Diplogasteromorpha</taxon>
        <taxon>Diplogasteroidea</taxon>
        <taxon>Neodiplogasteridae</taxon>
        <taxon>Pristionchus</taxon>
    </lineage>
</organism>
<evidence type="ECO:0000313" key="2">
    <source>
        <dbReference type="Proteomes" id="UP000005239"/>
    </source>
</evidence>
<name>A0A2A6BA90_PRIPA</name>
<evidence type="ECO:0000313" key="1">
    <source>
        <dbReference type="EnsemblMetazoa" id="PPA37496.1"/>
    </source>
</evidence>
<sequence length="67" mass="8019">ILPCLYLALHPRHHRNDSIRAKRTRARTIKRRINRLEYAWDQMALSDSNRQRGRNQMDRDMSSPSST</sequence>
<reference evidence="2" key="1">
    <citation type="journal article" date="2008" name="Nat. Genet.">
        <title>The Pristionchus pacificus genome provides a unique perspective on nematode lifestyle and parasitism.</title>
        <authorList>
            <person name="Dieterich C."/>
            <person name="Clifton S.W."/>
            <person name="Schuster L.N."/>
            <person name="Chinwalla A."/>
            <person name="Delehaunty K."/>
            <person name="Dinkelacker I."/>
            <person name="Fulton L."/>
            <person name="Fulton R."/>
            <person name="Godfrey J."/>
            <person name="Minx P."/>
            <person name="Mitreva M."/>
            <person name="Roeseler W."/>
            <person name="Tian H."/>
            <person name="Witte H."/>
            <person name="Yang S.P."/>
            <person name="Wilson R.K."/>
            <person name="Sommer R.J."/>
        </authorList>
    </citation>
    <scope>NUCLEOTIDE SEQUENCE [LARGE SCALE GENOMIC DNA]</scope>
    <source>
        <strain evidence="2">PS312</strain>
    </source>
</reference>